<dbReference type="RefSeq" id="XP_018266255.1">
    <property type="nucleotide sequence ID" value="XM_018403601.1"/>
</dbReference>
<dbReference type="GO" id="GO:0016226">
    <property type="term" value="P:iron-sulfur cluster assembly"/>
    <property type="evidence" value="ECO:0007669"/>
    <property type="project" value="TreeGrafter"/>
</dbReference>
<dbReference type="NCBIfam" id="TIGR03317">
    <property type="entry name" value="ygfZ_signature"/>
    <property type="match status" value="1"/>
</dbReference>
<dbReference type="GeneID" id="28963929"/>
<accession>A0A1A6AEG2</accession>
<dbReference type="Gene3D" id="3.30.1360.120">
    <property type="entry name" value="Probable tRNA modification gtpase trme, domain 1"/>
    <property type="match status" value="2"/>
</dbReference>
<feature type="region of interest" description="Disordered" evidence="5">
    <location>
        <begin position="88"/>
        <end position="108"/>
    </location>
</feature>
<feature type="region of interest" description="Disordered" evidence="5">
    <location>
        <begin position="148"/>
        <end position="179"/>
    </location>
</feature>
<reference evidence="7" key="3">
    <citation type="submission" date="2024-02" db="EMBL/GenBank/DDBJ databases">
        <title>Comparative genomics of Cryptococcus and Kwoniella reveals pathogenesis evolution and contrasting modes of karyotype evolution via chromosome fusion or intercentromeric recombination.</title>
        <authorList>
            <person name="Coelho M.A."/>
            <person name="David-Palma M."/>
            <person name="Shea T."/>
            <person name="Bowers K."/>
            <person name="McGinley-Smith S."/>
            <person name="Mohammad A.W."/>
            <person name="Gnirke A."/>
            <person name="Yurkov A.M."/>
            <person name="Nowrousian M."/>
            <person name="Sun S."/>
            <person name="Cuomo C.A."/>
            <person name="Heitman J."/>
        </authorList>
    </citation>
    <scope>NUCLEOTIDE SEQUENCE</scope>
    <source>
        <strain evidence="7">CBS 10117</strain>
    </source>
</reference>
<dbReference type="EMBL" id="CP144530">
    <property type="protein sequence ID" value="WWC57694.1"/>
    <property type="molecule type" value="Genomic_DNA"/>
</dbReference>
<protein>
    <submittedName>
        <fullName evidence="6">Mitochondrial protein</fullName>
    </submittedName>
</protein>
<reference evidence="7" key="2">
    <citation type="submission" date="2013-07" db="EMBL/GenBank/DDBJ databases">
        <authorList>
            <consortium name="The Broad Institute Genome Sequencing Platform"/>
            <person name="Cuomo C."/>
            <person name="Litvintseva A."/>
            <person name="Chen Y."/>
            <person name="Heitman J."/>
            <person name="Sun S."/>
            <person name="Springer D."/>
            <person name="Dromer F."/>
            <person name="Young S.K."/>
            <person name="Zeng Q."/>
            <person name="Gargeya S."/>
            <person name="Fitzgerald M."/>
            <person name="Abouelleil A."/>
            <person name="Alvarado L."/>
            <person name="Berlin A.M."/>
            <person name="Chapman S.B."/>
            <person name="Dewar J."/>
            <person name="Goldberg J."/>
            <person name="Griggs A."/>
            <person name="Gujja S."/>
            <person name="Hansen M."/>
            <person name="Howarth C."/>
            <person name="Imamovic A."/>
            <person name="Larimer J."/>
            <person name="McCowan C."/>
            <person name="Murphy C."/>
            <person name="Pearson M."/>
            <person name="Priest M."/>
            <person name="Roberts A."/>
            <person name="Saif S."/>
            <person name="Shea T."/>
            <person name="Sykes S."/>
            <person name="Wortman J."/>
            <person name="Nusbaum C."/>
            <person name="Birren B."/>
        </authorList>
    </citation>
    <scope>NUCLEOTIDE SEQUENCE</scope>
    <source>
        <strain evidence="7">CBS 10117</strain>
    </source>
</reference>
<dbReference type="PANTHER" id="PTHR22602">
    <property type="entry name" value="TRANSFERASE CAF17, MITOCHONDRIAL-RELATED"/>
    <property type="match status" value="1"/>
</dbReference>
<sequence length="476" mass="51219">MSSKSQSILKNIPSIAKLPQKQVLEITGPDSPKFLKGLSCKDVDTLKGGYSGFLNASGRVLNTTFIFPTLKSVKPGKVEQSYLISYDEPPSSSSSSFPSSSSSSSSSGKTELEEFLIPFKLRSKIRIKNVTDQYDSYSVYGTEDFFGNEDKDTQGKGKGKQPIRTWKFGSGGASESQWSWPNDDVRELQLKENEIGCWDLRAGFSVQGMGRQVLVPKGDKPSLSTSHDPVSIDEYHLRRLLLGIPEGPKEIIPGTALPLESCMDLHGGVDFRKGCYLGQELTVRTYHTGATRKRILPIRLLPLVGGGSSNGGSSSHKGPVAQDQDIPGNSTSSASASASASASSISDIPQITDQLEITYHPPSTAASKKPRSAGKILSLHPQFTSVGLGLVRLEFAEKACWSPDAISLSLSHLNSSSFSSSGSNQIQIQSEDQNAEIGRLTTQIGDRTYGVYVDKGEAYGAALQVLASDTQCHREA</sequence>
<dbReference type="KEGG" id="kdj:28963929"/>
<dbReference type="GO" id="GO:0005759">
    <property type="term" value="C:mitochondrial matrix"/>
    <property type="evidence" value="ECO:0007669"/>
    <property type="project" value="TreeGrafter"/>
</dbReference>
<evidence type="ECO:0000256" key="3">
    <source>
        <dbReference type="ARBA" id="ARBA00023128"/>
    </source>
</evidence>
<name>A0A1A6AEG2_9TREE</name>
<evidence type="ECO:0000313" key="7">
    <source>
        <dbReference type="EMBL" id="WWC57694.1"/>
    </source>
</evidence>
<dbReference type="STRING" id="1296121.A0A1A6AEG2"/>
<comment type="similarity">
    <text evidence="4">Belongs to the GcvT family. CAF17/IBA57 subfamily.</text>
</comment>
<evidence type="ECO:0000256" key="5">
    <source>
        <dbReference type="SAM" id="MobiDB-lite"/>
    </source>
</evidence>
<keyword evidence="8" id="KW-1185">Reference proteome</keyword>
<dbReference type="InterPro" id="IPR027266">
    <property type="entry name" value="TrmE/GcvT-like"/>
</dbReference>
<dbReference type="OrthoDB" id="191995at2759"/>
<dbReference type="AlphaFoldDB" id="A0A1A6AEG2"/>
<proteinExistence type="inferred from homology"/>
<dbReference type="Proteomes" id="UP000078595">
    <property type="component" value="Chromosome 1"/>
</dbReference>
<evidence type="ECO:0000313" key="8">
    <source>
        <dbReference type="Proteomes" id="UP000078595"/>
    </source>
</evidence>
<gene>
    <name evidence="6" type="ORF">I303_00230</name>
    <name evidence="7" type="ORF">I303_100228</name>
</gene>
<evidence type="ECO:0000256" key="2">
    <source>
        <dbReference type="ARBA" id="ARBA00022946"/>
    </source>
</evidence>
<dbReference type="VEuPathDB" id="FungiDB:I303_00230"/>
<evidence type="ECO:0000313" key="6">
    <source>
        <dbReference type="EMBL" id="OBR88413.1"/>
    </source>
</evidence>
<dbReference type="EMBL" id="KI894027">
    <property type="protein sequence ID" value="OBR88413.1"/>
    <property type="molecule type" value="Genomic_DNA"/>
</dbReference>
<organism evidence="6">
    <name type="scientific">Kwoniella dejecticola CBS 10117</name>
    <dbReference type="NCBI Taxonomy" id="1296121"/>
    <lineage>
        <taxon>Eukaryota</taxon>
        <taxon>Fungi</taxon>
        <taxon>Dikarya</taxon>
        <taxon>Basidiomycota</taxon>
        <taxon>Agaricomycotina</taxon>
        <taxon>Tremellomycetes</taxon>
        <taxon>Tremellales</taxon>
        <taxon>Cryptococcaceae</taxon>
        <taxon>Kwoniella</taxon>
    </lineage>
</organism>
<reference evidence="6" key="1">
    <citation type="submission" date="2013-07" db="EMBL/GenBank/DDBJ databases">
        <title>The Genome Sequence of Cryptococcus dejecticola CBS10117.</title>
        <authorList>
            <consortium name="The Broad Institute Genome Sequencing Platform"/>
            <person name="Cuomo C."/>
            <person name="Litvintseva A."/>
            <person name="Chen Y."/>
            <person name="Heitman J."/>
            <person name="Sun S."/>
            <person name="Springer D."/>
            <person name="Dromer F."/>
            <person name="Young S.K."/>
            <person name="Zeng Q."/>
            <person name="Gargeya S."/>
            <person name="Fitzgerald M."/>
            <person name="Abouelleil A."/>
            <person name="Alvarado L."/>
            <person name="Berlin A.M."/>
            <person name="Chapman S.B."/>
            <person name="Dewar J."/>
            <person name="Goldberg J."/>
            <person name="Griggs A."/>
            <person name="Gujja S."/>
            <person name="Hansen M."/>
            <person name="Howarth C."/>
            <person name="Imamovic A."/>
            <person name="Larimer J."/>
            <person name="McCowan C."/>
            <person name="Murphy C."/>
            <person name="Pearson M."/>
            <person name="Priest M."/>
            <person name="Roberts A."/>
            <person name="Saif S."/>
            <person name="Shea T."/>
            <person name="Sykes S."/>
            <person name="Wortman J."/>
            <person name="Nusbaum C."/>
            <person name="Birren B."/>
        </authorList>
    </citation>
    <scope>NUCLEOTIDE SEQUENCE [LARGE SCALE GENOMIC DNA]</scope>
    <source>
        <strain evidence="6">CBS 10117</strain>
    </source>
</reference>
<comment type="subcellular location">
    <subcellularLocation>
        <location evidence="1">Mitochondrion</location>
    </subcellularLocation>
</comment>
<dbReference type="SUPFAM" id="SSF103025">
    <property type="entry name" value="Folate-binding domain"/>
    <property type="match status" value="1"/>
</dbReference>
<dbReference type="InterPro" id="IPR017703">
    <property type="entry name" value="YgfZ/GCV_T_CS"/>
</dbReference>
<evidence type="ECO:0000256" key="1">
    <source>
        <dbReference type="ARBA" id="ARBA00004173"/>
    </source>
</evidence>
<keyword evidence="3" id="KW-0496">Mitochondrion</keyword>
<dbReference type="PANTHER" id="PTHR22602:SF0">
    <property type="entry name" value="TRANSFERASE CAF17, MITOCHONDRIAL-RELATED"/>
    <property type="match status" value="1"/>
</dbReference>
<feature type="region of interest" description="Disordered" evidence="5">
    <location>
        <begin position="307"/>
        <end position="345"/>
    </location>
</feature>
<feature type="compositionally biased region" description="Low complexity" evidence="5">
    <location>
        <begin position="330"/>
        <end position="345"/>
    </location>
</feature>
<feature type="compositionally biased region" description="Low complexity" evidence="5">
    <location>
        <begin position="89"/>
        <end position="107"/>
    </location>
</feature>
<dbReference type="InterPro" id="IPR045179">
    <property type="entry name" value="YgfZ/GcvT"/>
</dbReference>
<keyword evidence="2" id="KW-0809">Transit peptide</keyword>
<evidence type="ECO:0000256" key="4">
    <source>
        <dbReference type="ARBA" id="ARBA00093447"/>
    </source>
</evidence>